<dbReference type="Pfam" id="PF07946">
    <property type="entry name" value="CCDC47"/>
    <property type="match status" value="1"/>
</dbReference>
<keyword evidence="2 7" id="KW-0812">Transmembrane</keyword>
<evidence type="ECO:0000256" key="2">
    <source>
        <dbReference type="ARBA" id="ARBA00022692"/>
    </source>
</evidence>
<feature type="region of interest" description="Disordered" evidence="6">
    <location>
        <begin position="413"/>
        <end position="434"/>
    </location>
</feature>
<evidence type="ECO:0000256" key="7">
    <source>
        <dbReference type="SAM" id="Phobius"/>
    </source>
</evidence>
<evidence type="ECO:0008006" key="10">
    <source>
        <dbReference type="Google" id="ProtNLM"/>
    </source>
</evidence>
<comment type="subcellular location">
    <subcellularLocation>
        <location evidence="1">Membrane</location>
        <topology evidence="1">Single-pass membrane protein</topology>
    </subcellularLocation>
</comment>
<sequence length="434" mass="49687">MAGLFKNVFGSQPSGPAKVEDDFADFVKVPEPSPASILAAAPAGVPASSTPGVVPYTKWYRVWERTSPKDFLQEAMVMPFILLIVVFHFWGTRKNRRKAREWAHAHAPALQNEFAVIGFNGIQKSADEAVSVLTSPDTILKEKTPQEFASYATGRQNVAFVDVAIKLPKRYNPITYWMDLVFGFLFESWSSPTETYEAIAYTFDGKEKDIVPVPAKDTSSLKVNNSSYDGFIWAIVHKNYMRQFRQDRYDASMTFTKENQTLPPWITVMTESAEITDALLTPELIQAVEKAGDDFKYLIVTDQPTDKPLKIEETVPRKRVHICLSLPSSAAGYTSSLPLFNQFLRFADRLVAVAHFRAEVMRKIRHSREEEIKKLRRADEEEKAEERKLAAEKIKKEERERLLRGMTAEEQRKFLERERERGQKRSMKKYSKRG</sequence>
<organism evidence="8 9">
    <name type="scientific">Aspergillus coremiiformis</name>
    <dbReference type="NCBI Taxonomy" id="138285"/>
    <lineage>
        <taxon>Eukaryota</taxon>
        <taxon>Fungi</taxon>
        <taxon>Dikarya</taxon>
        <taxon>Ascomycota</taxon>
        <taxon>Pezizomycotina</taxon>
        <taxon>Eurotiomycetes</taxon>
        <taxon>Eurotiomycetidae</taxon>
        <taxon>Eurotiales</taxon>
        <taxon>Aspergillaceae</taxon>
        <taxon>Aspergillus</taxon>
        <taxon>Aspergillus subgen. Circumdati</taxon>
    </lineage>
</organism>
<dbReference type="OrthoDB" id="10039147at2759"/>
<keyword evidence="5" id="KW-0175">Coiled coil</keyword>
<gene>
    <name evidence="8" type="ORF">BDV28DRAFT_43425</name>
</gene>
<evidence type="ECO:0000256" key="4">
    <source>
        <dbReference type="ARBA" id="ARBA00023136"/>
    </source>
</evidence>
<dbReference type="AlphaFoldDB" id="A0A5N6YY40"/>
<keyword evidence="3 7" id="KW-1133">Transmembrane helix</keyword>
<dbReference type="GO" id="GO:0032469">
    <property type="term" value="P:endoplasmic reticulum calcium ion homeostasis"/>
    <property type="evidence" value="ECO:0007669"/>
    <property type="project" value="InterPro"/>
</dbReference>
<feature type="transmembrane region" description="Helical" evidence="7">
    <location>
        <begin position="71"/>
        <end position="90"/>
    </location>
</feature>
<evidence type="ECO:0000256" key="3">
    <source>
        <dbReference type="ARBA" id="ARBA00022989"/>
    </source>
</evidence>
<feature type="compositionally biased region" description="Basic and acidic residues" evidence="6">
    <location>
        <begin position="413"/>
        <end position="423"/>
    </location>
</feature>
<dbReference type="Proteomes" id="UP000327118">
    <property type="component" value="Unassembled WGS sequence"/>
</dbReference>
<dbReference type="PANTHER" id="PTHR12883">
    <property type="entry name" value="ADIPOCYTE-SPECIFIC PROTEIN 4-RELATED"/>
    <property type="match status" value="1"/>
</dbReference>
<feature type="coiled-coil region" evidence="5">
    <location>
        <begin position="361"/>
        <end position="401"/>
    </location>
</feature>
<dbReference type="GO" id="GO:0016020">
    <property type="term" value="C:membrane"/>
    <property type="evidence" value="ECO:0007669"/>
    <property type="project" value="UniProtKB-SubCell"/>
</dbReference>
<keyword evidence="9" id="KW-1185">Reference proteome</keyword>
<dbReference type="PANTHER" id="PTHR12883:SF0">
    <property type="entry name" value="PAT COMPLEX SUBUNIT CCDC47"/>
    <property type="match status" value="1"/>
</dbReference>
<protein>
    <recommendedName>
        <fullName evidence="10">DUF1682-domain-containing protein</fullName>
    </recommendedName>
</protein>
<accession>A0A5N6YY40</accession>
<dbReference type="InterPro" id="IPR012879">
    <property type="entry name" value="CCDC47"/>
</dbReference>
<dbReference type="GO" id="GO:0005783">
    <property type="term" value="C:endoplasmic reticulum"/>
    <property type="evidence" value="ECO:0007669"/>
    <property type="project" value="InterPro"/>
</dbReference>
<proteinExistence type="predicted"/>
<evidence type="ECO:0000256" key="5">
    <source>
        <dbReference type="SAM" id="Coils"/>
    </source>
</evidence>
<reference evidence="9" key="1">
    <citation type="submission" date="2019-04" db="EMBL/GenBank/DDBJ databases">
        <title>Friends and foes A comparative genomics studyof 23 Aspergillus species from section Flavi.</title>
        <authorList>
            <consortium name="DOE Joint Genome Institute"/>
            <person name="Kjaerbolling I."/>
            <person name="Vesth T."/>
            <person name="Frisvad J.C."/>
            <person name="Nybo J.L."/>
            <person name="Theobald S."/>
            <person name="Kildgaard S."/>
            <person name="Isbrandt T."/>
            <person name="Kuo A."/>
            <person name="Sato A."/>
            <person name="Lyhne E.K."/>
            <person name="Kogle M.E."/>
            <person name="Wiebenga A."/>
            <person name="Kun R.S."/>
            <person name="Lubbers R.J."/>
            <person name="Makela M.R."/>
            <person name="Barry K."/>
            <person name="Chovatia M."/>
            <person name="Clum A."/>
            <person name="Daum C."/>
            <person name="Haridas S."/>
            <person name="He G."/>
            <person name="LaButti K."/>
            <person name="Lipzen A."/>
            <person name="Mondo S."/>
            <person name="Riley R."/>
            <person name="Salamov A."/>
            <person name="Simmons B.A."/>
            <person name="Magnuson J.K."/>
            <person name="Henrissat B."/>
            <person name="Mortensen U.H."/>
            <person name="Larsen T.O."/>
            <person name="Devries R.P."/>
            <person name="Grigoriev I.V."/>
            <person name="Machida M."/>
            <person name="Baker S.E."/>
            <person name="Andersen M.R."/>
        </authorList>
    </citation>
    <scope>NUCLEOTIDE SEQUENCE [LARGE SCALE GENOMIC DNA]</scope>
    <source>
        <strain evidence="9">CBS 553.77</strain>
    </source>
</reference>
<name>A0A5N6YY40_9EURO</name>
<evidence type="ECO:0000313" key="8">
    <source>
        <dbReference type="EMBL" id="KAE8350292.1"/>
    </source>
</evidence>
<evidence type="ECO:0000256" key="6">
    <source>
        <dbReference type="SAM" id="MobiDB-lite"/>
    </source>
</evidence>
<keyword evidence="4 7" id="KW-0472">Membrane</keyword>
<feature type="compositionally biased region" description="Basic residues" evidence="6">
    <location>
        <begin position="424"/>
        <end position="434"/>
    </location>
</feature>
<dbReference type="EMBL" id="ML739234">
    <property type="protein sequence ID" value="KAE8350292.1"/>
    <property type="molecule type" value="Genomic_DNA"/>
</dbReference>
<evidence type="ECO:0000313" key="9">
    <source>
        <dbReference type="Proteomes" id="UP000327118"/>
    </source>
</evidence>
<dbReference type="GO" id="GO:0005509">
    <property type="term" value="F:calcium ion binding"/>
    <property type="evidence" value="ECO:0007669"/>
    <property type="project" value="InterPro"/>
</dbReference>
<evidence type="ECO:0000256" key="1">
    <source>
        <dbReference type="ARBA" id="ARBA00004167"/>
    </source>
</evidence>